<organism evidence="1 2">
    <name type="scientific">Stentor coeruleus</name>
    <dbReference type="NCBI Taxonomy" id="5963"/>
    <lineage>
        <taxon>Eukaryota</taxon>
        <taxon>Sar</taxon>
        <taxon>Alveolata</taxon>
        <taxon>Ciliophora</taxon>
        <taxon>Postciliodesmatophora</taxon>
        <taxon>Heterotrichea</taxon>
        <taxon>Heterotrichida</taxon>
        <taxon>Stentoridae</taxon>
        <taxon>Stentor</taxon>
    </lineage>
</organism>
<accession>A0A1R2B475</accession>
<sequence>MQEIIFFNSIEEVFLSVKTIESSIKTTLSVDYYSPAGLELIKKLILLCTSASITLLQQDTLSKTLSLLKTADWADSKLSRYSDFGLYWPGRLIMPNTLAFLYFKQQRYTDSLKFLYQSNSLSEEIINSGNSVNIDLQNLTNILTFMVLWKLNRYSESEKYIDSILDFDLKTIRGRNLFSLVAVCKAGIAAKRDKNYIYAIVVCNEAIKRTKKDQIIRDFIEQIIKSLQNESRNEGADLEINIKYRYDAIRNNTNHEDWLVNQSFITIFYVNCFLPIIPSEIGVIKIEPGWKNTEIIFPIEYNKPITIVKRSVFSASRKDDDKKLPNIFYDDLSQKNHNNPAFNSPFTDRKFIKSPVSYDLTEIFASKAKNGRERMQNAYLINFFVKNNHVKGYSEGYYKASYLSPKFSYFSPRVESSKRPRSSKVALNARALNRISG</sequence>
<comment type="caution">
    <text evidence="1">The sequence shown here is derived from an EMBL/GenBank/DDBJ whole genome shotgun (WGS) entry which is preliminary data.</text>
</comment>
<name>A0A1R2B475_9CILI</name>
<dbReference type="SUPFAM" id="SSF48452">
    <property type="entry name" value="TPR-like"/>
    <property type="match status" value="1"/>
</dbReference>
<evidence type="ECO:0000313" key="1">
    <source>
        <dbReference type="EMBL" id="OMJ71410.1"/>
    </source>
</evidence>
<dbReference type="InterPro" id="IPR011990">
    <property type="entry name" value="TPR-like_helical_dom_sf"/>
</dbReference>
<keyword evidence="2" id="KW-1185">Reference proteome</keyword>
<dbReference type="EMBL" id="MPUH01000992">
    <property type="protein sequence ID" value="OMJ71410.1"/>
    <property type="molecule type" value="Genomic_DNA"/>
</dbReference>
<protein>
    <submittedName>
        <fullName evidence="1">Uncharacterized protein</fullName>
    </submittedName>
</protein>
<evidence type="ECO:0000313" key="2">
    <source>
        <dbReference type="Proteomes" id="UP000187209"/>
    </source>
</evidence>
<dbReference type="Proteomes" id="UP000187209">
    <property type="component" value="Unassembled WGS sequence"/>
</dbReference>
<dbReference type="AlphaFoldDB" id="A0A1R2B475"/>
<proteinExistence type="predicted"/>
<reference evidence="1 2" key="1">
    <citation type="submission" date="2016-11" db="EMBL/GenBank/DDBJ databases">
        <title>The macronuclear genome of Stentor coeruleus: a giant cell with tiny introns.</title>
        <authorList>
            <person name="Slabodnick M."/>
            <person name="Ruby J.G."/>
            <person name="Reiff S.B."/>
            <person name="Swart E.C."/>
            <person name="Gosai S."/>
            <person name="Prabakaran S."/>
            <person name="Witkowska E."/>
            <person name="Larue G.E."/>
            <person name="Fisher S."/>
            <person name="Freeman R.M."/>
            <person name="Gunawardena J."/>
            <person name="Chu W."/>
            <person name="Stover N.A."/>
            <person name="Gregory B.D."/>
            <person name="Nowacki M."/>
            <person name="Derisi J."/>
            <person name="Roy S.W."/>
            <person name="Marshall W.F."/>
            <person name="Sood P."/>
        </authorList>
    </citation>
    <scope>NUCLEOTIDE SEQUENCE [LARGE SCALE GENOMIC DNA]</scope>
    <source>
        <strain evidence="1">WM001</strain>
    </source>
</reference>
<dbReference type="Gene3D" id="1.25.40.10">
    <property type="entry name" value="Tetratricopeptide repeat domain"/>
    <property type="match status" value="1"/>
</dbReference>
<gene>
    <name evidence="1" type="ORF">SteCoe_30370</name>
</gene>